<proteinExistence type="predicted"/>
<name>A0A1C3Y8S5_9HYPH</name>
<evidence type="ECO:0000313" key="3">
    <source>
        <dbReference type="Proteomes" id="UP000198723"/>
    </source>
</evidence>
<organism evidence="2 3">
    <name type="scientific">Rhizobium aethiopicum</name>
    <dbReference type="NCBI Taxonomy" id="1138170"/>
    <lineage>
        <taxon>Bacteria</taxon>
        <taxon>Pseudomonadati</taxon>
        <taxon>Pseudomonadota</taxon>
        <taxon>Alphaproteobacteria</taxon>
        <taxon>Hyphomicrobiales</taxon>
        <taxon>Rhizobiaceae</taxon>
        <taxon>Rhizobium/Agrobacterium group</taxon>
        <taxon>Rhizobium</taxon>
    </lineage>
</organism>
<gene>
    <name evidence="2" type="ORF">GA0061105_11348</name>
</gene>
<accession>A0A1C3Y8S5</accession>
<reference evidence="2 3" key="1">
    <citation type="submission" date="2016-08" db="EMBL/GenBank/DDBJ databases">
        <authorList>
            <person name="Seilhamer J.J."/>
        </authorList>
    </citation>
    <scope>NUCLEOTIDE SEQUENCE [LARGE SCALE GENOMIC DNA]</scope>
    <source>
        <strain evidence="2 3">HBR26</strain>
    </source>
</reference>
<dbReference type="STRING" id="1138170.GA0061105_11348"/>
<sequence>MCGGASVKHPADASAAPGPRSHETGHVNPVGFRRVTRYACRIPPAFG</sequence>
<dbReference type="AlphaFoldDB" id="A0A1C3Y8S5"/>
<evidence type="ECO:0000313" key="2">
    <source>
        <dbReference type="EMBL" id="SCB60809.1"/>
    </source>
</evidence>
<evidence type="ECO:0000256" key="1">
    <source>
        <dbReference type="SAM" id="MobiDB-lite"/>
    </source>
</evidence>
<dbReference type="Proteomes" id="UP000198723">
    <property type="component" value="Unassembled WGS sequence"/>
</dbReference>
<protein>
    <submittedName>
        <fullName evidence="2">Uncharacterized protein</fullName>
    </submittedName>
</protein>
<feature type="region of interest" description="Disordered" evidence="1">
    <location>
        <begin position="1"/>
        <end position="29"/>
    </location>
</feature>
<dbReference type="EMBL" id="FMAJ01000013">
    <property type="protein sequence ID" value="SCB60809.1"/>
    <property type="molecule type" value="Genomic_DNA"/>
</dbReference>